<dbReference type="Pfam" id="PF00144">
    <property type="entry name" value="Beta-lactamase"/>
    <property type="match status" value="1"/>
</dbReference>
<protein>
    <recommendedName>
        <fullName evidence="2">Beta-lactamase-related domain-containing protein</fullName>
    </recommendedName>
</protein>
<dbReference type="SUPFAM" id="SSF56601">
    <property type="entry name" value="beta-lactamase/transpeptidase-like"/>
    <property type="match status" value="1"/>
</dbReference>
<evidence type="ECO:0000259" key="2">
    <source>
        <dbReference type="Pfam" id="PF00144"/>
    </source>
</evidence>
<evidence type="ECO:0000313" key="3">
    <source>
        <dbReference type="EMBL" id="OGG45865.1"/>
    </source>
</evidence>
<evidence type="ECO:0000256" key="1">
    <source>
        <dbReference type="ARBA" id="ARBA00022801"/>
    </source>
</evidence>
<dbReference type="EMBL" id="MFKF01000360">
    <property type="protein sequence ID" value="OGG45865.1"/>
    <property type="molecule type" value="Genomic_DNA"/>
</dbReference>
<dbReference type="InterPro" id="IPR001466">
    <property type="entry name" value="Beta-lactam-related"/>
</dbReference>
<comment type="caution">
    <text evidence="3">The sequence shown here is derived from an EMBL/GenBank/DDBJ whole genome shotgun (WGS) entry which is preliminary data.</text>
</comment>
<dbReference type="PANTHER" id="PTHR43283:SF11">
    <property type="entry name" value="BETA-LACTAMASE-RELATED DOMAIN-CONTAINING PROTEIN"/>
    <property type="match status" value="1"/>
</dbReference>
<feature type="domain" description="Beta-lactamase-related" evidence="2">
    <location>
        <begin position="14"/>
        <end position="250"/>
    </location>
</feature>
<keyword evidence="1" id="KW-0378">Hydrolase</keyword>
<sequence>MTWDKVDTVLLDAIADGAFPGAVYLVTSREEVLAEGALVRQTYATDAPPVRTDAMYDLASLTKVVVATTLAMIAHDRGLLDLDAPVTRHIPEFAGGGRERVTARHLLTHSSGLRAWRPFYETCRSKGDVLRAICRVEPEATPGTQAVYSDLGILLMGEILERLWNLEIAVMARREVLDPLGMRDTMYRPPASLLARIPPTEVRETWRKGLIHGEVHDENTAAIGGVAPHAGLFGTARDLGVFGRMMLNRGMHEGRRLIAGETVDLFTRR</sequence>
<dbReference type="InterPro" id="IPR012338">
    <property type="entry name" value="Beta-lactam/transpept-like"/>
</dbReference>
<dbReference type="Proteomes" id="UP000178606">
    <property type="component" value="Unassembled WGS sequence"/>
</dbReference>
<dbReference type="Gene3D" id="3.40.710.10">
    <property type="entry name" value="DD-peptidase/beta-lactamase superfamily"/>
    <property type="match status" value="1"/>
</dbReference>
<organism evidence="3 4">
    <name type="scientific">Handelsmanbacteria sp. (strain RIFCSPLOWO2_12_FULL_64_10)</name>
    <dbReference type="NCBI Taxonomy" id="1817868"/>
    <lineage>
        <taxon>Bacteria</taxon>
        <taxon>Candidatus Handelsmaniibacteriota</taxon>
    </lineage>
</organism>
<proteinExistence type="predicted"/>
<evidence type="ECO:0000313" key="4">
    <source>
        <dbReference type="Proteomes" id="UP000178606"/>
    </source>
</evidence>
<dbReference type="PANTHER" id="PTHR43283">
    <property type="entry name" value="BETA-LACTAMASE-RELATED"/>
    <property type="match status" value="1"/>
</dbReference>
<accession>A0A1F6C9N4</accession>
<name>A0A1F6C9N4_HANXR</name>
<feature type="non-terminal residue" evidence="3">
    <location>
        <position position="269"/>
    </location>
</feature>
<reference evidence="3 4" key="1">
    <citation type="journal article" date="2016" name="Nat. Commun.">
        <title>Thousands of microbial genomes shed light on interconnected biogeochemical processes in an aquifer system.</title>
        <authorList>
            <person name="Anantharaman K."/>
            <person name="Brown C.T."/>
            <person name="Hug L.A."/>
            <person name="Sharon I."/>
            <person name="Castelle C.J."/>
            <person name="Probst A.J."/>
            <person name="Thomas B.C."/>
            <person name="Singh A."/>
            <person name="Wilkins M.J."/>
            <person name="Karaoz U."/>
            <person name="Brodie E.L."/>
            <person name="Williams K.H."/>
            <person name="Hubbard S.S."/>
            <person name="Banfield J.F."/>
        </authorList>
    </citation>
    <scope>NUCLEOTIDE SEQUENCE [LARGE SCALE GENOMIC DNA]</scope>
    <source>
        <strain evidence="4">RIFCSPLOWO2_12_FULL_64_10</strain>
    </source>
</reference>
<dbReference type="GO" id="GO:0016787">
    <property type="term" value="F:hydrolase activity"/>
    <property type="evidence" value="ECO:0007669"/>
    <property type="project" value="UniProtKB-KW"/>
</dbReference>
<dbReference type="AlphaFoldDB" id="A0A1F6C9N4"/>
<dbReference type="InterPro" id="IPR050789">
    <property type="entry name" value="Diverse_Enzym_Activities"/>
</dbReference>
<gene>
    <name evidence="3" type="ORF">A3F84_17060</name>
</gene>